<dbReference type="PANTHER" id="PTHR31776">
    <property type="entry name" value="ALPHA-L-ARABINOFURANOSIDASE 1"/>
    <property type="match status" value="1"/>
</dbReference>
<organism evidence="10 11">
    <name type="scientific">Echria macrotheca</name>
    <dbReference type="NCBI Taxonomy" id="438768"/>
    <lineage>
        <taxon>Eukaryota</taxon>
        <taxon>Fungi</taxon>
        <taxon>Dikarya</taxon>
        <taxon>Ascomycota</taxon>
        <taxon>Pezizomycotina</taxon>
        <taxon>Sordariomycetes</taxon>
        <taxon>Sordariomycetidae</taxon>
        <taxon>Sordariales</taxon>
        <taxon>Schizotheciaceae</taxon>
        <taxon>Echria</taxon>
    </lineage>
</organism>
<protein>
    <recommendedName>
        <fullName evidence="4">non-reducing end alpha-L-arabinofuranosidase</fullName>
        <ecNumber evidence="4">3.2.1.55</ecNumber>
    </recommendedName>
</protein>
<evidence type="ECO:0000256" key="5">
    <source>
        <dbReference type="ARBA" id="ARBA00022729"/>
    </source>
</evidence>
<dbReference type="Gene3D" id="3.20.20.80">
    <property type="entry name" value="Glycosidases"/>
    <property type="match status" value="1"/>
</dbReference>
<dbReference type="Gene3D" id="2.60.40.1180">
    <property type="entry name" value="Golgi alpha-mannosidase II"/>
    <property type="match status" value="1"/>
</dbReference>
<evidence type="ECO:0000256" key="4">
    <source>
        <dbReference type="ARBA" id="ARBA00012670"/>
    </source>
</evidence>
<dbReference type="InterPro" id="IPR010720">
    <property type="entry name" value="Alpha-L-AF_C"/>
</dbReference>
<dbReference type="AlphaFoldDB" id="A0AAJ0B8B6"/>
<dbReference type="GO" id="GO:0046556">
    <property type="term" value="F:alpha-L-arabinofuranosidase activity"/>
    <property type="evidence" value="ECO:0007669"/>
    <property type="project" value="UniProtKB-EC"/>
</dbReference>
<evidence type="ECO:0000256" key="3">
    <source>
        <dbReference type="ARBA" id="ARBA00007186"/>
    </source>
</evidence>
<dbReference type="InterPro" id="IPR051563">
    <property type="entry name" value="Glycosyl_Hydrolase_51"/>
</dbReference>
<comment type="catalytic activity">
    <reaction evidence="1">
        <text>Hydrolysis of terminal non-reducing alpha-L-arabinofuranoside residues in alpha-L-arabinosides.</text>
        <dbReference type="EC" id="3.2.1.55"/>
    </reaction>
</comment>
<evidence type="ECO:0000313" key="11">
    <source>
        <dbReference type="Proteomes" id="UP001239445"/>
    </source>
</evidence>
<feature type="domain" description="Alpha-L-arabinofuranosidase C-terminal" evidence="9">
    <location>
        <begin position="439"/>
        <end position="614"/>
    </location>
</feature>
<dbReference type="GO" id="GO:0046373">
    <property type="term" value="P:L-arabinose metabolic process"/>
    <property type="evidence" value="ECO:0007669"/>
    <property type="project" value="InterPro"/>
</dbReference>
<feature type="chain" id="PRO_5042527747" description="non-reducing end alpha-L-arabinofuranosidase" evidence="8">
    <location>
        <begin position="24"/>
        <end position="622"/>
    </location>
</feature>
<evidence type="ECO:0000256" key="6">
    <source>
        <dbReference type="ARBA" id="ARBA00022801"/>
    </source>
</evidence>
<gene>
    <name evidence="10" type="ORF">QBC47DRAFT_462358</name>
</gene>
<evidence type="ECO:0000256" key="1">
    <source>
        <dbReference type="ARBA" id="ARBA00001462"/>
    </source>
</evidence>
<keyword evidence="7" id="KW-0325">Glycoprotein</keyword>
<evidence type="ECO:0000256" key="7">
    <source>
        <dbReference type="ARBA" id="ARBA00023180"/>
    </source>
</evidence>
<name>A0AAJ0B8B6_9PEZI</name>
<dbReference type="Proteomes" id="UP001239445">
    <property type="component" value="Unassembled WGS sequence"/>
</dbReference>
<reference evidence="10" key="1">
    <citation type="submission" date="2023-06" db="EMBL/GenBank/DDBJ databases">
        <title>Genome-scale phylogeny and comparative genomics of the fungal order Sordariales.</title>
        <authorList>
            <consortium name="Lawrence Berkeley National Laboratory"/>
            <person name="Hensen N."/>
            <person name="Bonometti L."/>
            <person name="Westerberg I."/>
            <person name="Brannstrom I.O."/>
            <person name="Guillou S."/>
            <person name="Cros-Aarteil S."/>
            <person name="Calhoun S."/>
            <person name="Haridas S."/>
            <person name="Kuo A."/>
            <person name="Mondo S."/>
            <person name="Pangilinan J."/>
            <person name="Riley R."/>
            <person name="Labutti K."/>
            <person name="Andreopoulos B."/>
            <person name="Lipzen A."/>
            <person name="Chen C."/>
            <person name="Yanf M."/>
            <person name="Daum C."/>
            <person name="Ng V."/>
            <person name="Clum A."/>
            <person name="Steindorff A."/>
            <person name="Ohm R."/>
            <person name="Martin F."/>
            <person name="Silar P."/>
            <person name="Natvig D."/>
            <person name="Lalanne C."/>
            <person name="Gautier V."/>
            <person name="Ament-Velasquez S.L."/>
            <person name="Kruys A."/>
            <person name="Hutchinson M.I."/>
            <person name="Powell A.J."/>
            <person name="Barry K."/>
            <person name="Miller A.N."/>
            <person name="Grigoriev I.V."/>
            <person name="Debuchy R."/>
            <person name="Gladieux P."/>
            <person name="Thoren M.H."/>
            <person name="Johannesson H."/>
        </authorList>
    </citation>
    <scope>NUCLEOTIDE SEQUENCE</scope>
    <source>
        <strain evidence="10">PSN4</strain>
    </source>
</reference>
<dbReference type="InterPro" id="IPR013780">
    <property type="entry name" value="Glyco_hydro_b"/>
</dbReference>
<evidence type="ECO:0000256" key="2">
    <source>
        <dbReference type="ARBA" id="ARBA00004834"/>
    </source>
</evidence>
<evidence type="ECO:0000313" key="10">
    <source>
        <dbReference type="EMBL" id="KAK1753549.1"/>
    </source>
</evidence>
<accession>A0AAJ0B8B6</accession>
<dbReference type="EMBL" id="MU839837">
    <property type="protein sequence ID" value="KAK1753549.1"/>
    <property type="molecule type" value="Genomic_DNA"/>
</dbReference>
<proteinExistence type="inferred from homology"/>
<comment type="pathway">
    <text evidence="2">Glycan metabolism; L-arabinan degradation.</text>
</comment>
<dbReference type="PANTHER" id="PTHR31776:SF0">
    <property type="entry name" value="ALPHA-L-ARABINOFURANOSIDASE 1"/>
    <property type="match status" value="1"/>
</dbReference>
<feature type="signal peptide" evidence="8">
    <location>
        <begin position="1"/>
        <end position="23"/>
    </location>
</feature>
<dbReference type="InterPro" id="IPR017853">
    <property type="entry name" value="GH"/>
</dbReference>
<sequence>MVSLRSVAALAATMATLASPTLANKAVDLVVKSSGGNASTPIMYGIMHEDINNSGDGGIYAELISNRAFQGSAKFPSNLTGWAGVGGARLSLQRLDKPLSAALPVSVNVAGCGKKVGLENSGYWGIDVKVQKYTGSFYVKGAYDGVFTAQLQSALGKKEVFGSVEVASQSVDGAWTQHNFTLVPTKAAPNSNNTFSITFNSATSGLTNQKFIRFPGGNMLMGNTIDTFWKWNETIGPLKDRPGMAGVWEYQLTTGLGLVEYMEWADDLGAEPILGVWAGLSLDGAFYTQDQTDFAIQYALDELEFLTGDVSTKWGAVRASLGHPKPWKIKYVEIGNEDWLAGRPTSFESYKKYRFPMFLKAFQEKHPDIQIIASPSVFDNMTIPAPAAGDYHPYLTPDQMVSYYSRFDQLSRQNLTLIGEASSTHPNGGLGWDGPLSSNPWWGGSVAEAVFLLGAEKNGDKVIGACYAPGLRNLNRWQWGMTIVQHAADTALTTLSTSWYVWRLLGLHPLKNTLPVTIKEGGINPLFWVAGTSEKNTTVFKAAVYNTTEPVSVSLQFEGHATKGATATLTMLTGPADPYAINDPFTRVNVVKETTSKLTAGDGGVFAFSMPMLSVAVLETDS</sequence>
<keyword evidence="6 10" id="KW-0378">Hydrolase</keyword>
<dbReference type="Pfam" id="PF06964">
    <property type="entry name" value="Alpha-L-AF_C"/>
    <property type="match status" value="1"/>
</dbReference>
<dbReference type="SMART" id="SM00813">
    <property type="entry name" value="Alpha-L-AF_C"/>
    <property type="match status" value="1"/>
</dbReference>
<dbReference type="InterPro" id="IPR055235">
    <property type="entry name" value="ASD1_cat"/>
</dbReference>
<dbReference type="SUPFAM" id="SSF51445">
    <property type="entry name" value="(Trans)glycosidases"/>
    <property type="match status" value="1"/>
</dbReference>
<comment type="similarity">
    <text evidence="3">Belongs to the glycosyl hydrolase 51 family.</text>
</comment>
<keyword evidence="11" id="KW-1185">Reference proteome</keyword>
<dbReference type="EC" id="3.2.1.55" evidence="4"/>
<evidence type="ECO:0000256" key="8">
    <source>
        <dbReference type="SAM" id="SignalP"/>
    </source>
</evidence>
<comment type="caution">
    <text evidence="10">The sequence shown here is derived from an EMBL/GenBank/DDBJ whole genome shotgun (WGS) entry which is preliminary data.</text>
</comment>
<keyword evidence="5 8" id="KW-0732">Signal</keyword>
<evidence type="ECO:0000259" key="9">
    <source>
        <dbReference type="SMART" id="SM00813"/>
    </source>
</evidence>
<dbReference type="Pfam" id="PF22848">
    <property type="entry name" value="ASD1_dom"/>
    <property type="match status" value="1"/>
</dbReference>